<name>A0A9N7VNA3_PLEPL</name>
<protein>
    <submittedName>
        <fullName evidence="1">Uncharacterized protein</fullName>
    </submittedName>
</protein>
<keyword evidence="2" id="KW-1185">Reference proteome</keyword>
<proteinExistence type="predicted"/>
<accession>A0A9N7VNA3</accession>
<evidence type="ECO:0000313" key="1">
    <source>
        <dbReference type="EMBL" id="CAB1451421.1"/>
    </source>
</evidence>
<organism evidence="1 2">
    <name type="scientific">Pleuronectes platessa</name>
    <name type="common">European plaice</name>
    <dbReference type="NCBI Taxonomy" id="8262"/>
    <lineage>
        <taxon>Eukaryota</taxon>
        <taxon>Metazoa</taxon>
        <taxon>Chordata</taxon>
        <taxon>Craniata</taxon>
        <taxon>Vertebrata</taxon>
        <taxon>Euteleostomi</taxon>
        <taxon>Actinopterygii</taxon>
        <taxon>Neopterygii</taxon>
        <taxon>Teleostei</taxon>
        <taxon>Neoteleostei</taxon>
        <taxon>Acanthomorphata</taxon>
        <taxon>Carangaria</taxon>
        <taxon>Pleuronectiformes</taxon>
        <taxon>Pleuronectoidei</taxon>
        <taxon>Pleuronectidae</taxon>
        <taxon>Pleuronectes</taxon>
    </lineage>
</organism>
<sequence length="149" mass="16955">MPDGPTTDAHTWNAAFYENTATSLQKYRHTENCAALMSVLGPQLMEPSNPVHKTPTCIVYENCLLELFEVCPVCRRGTDVIYKKGECTEKPVKADAIFRDSHRLYLKAKQCENNYMDNLLDLIFHEVFQDPAPYVNEVLKISKPEDLSA</sequence>
<dbReference type="AlphaFoldDB" id="A0A9N7VNA3"/>
<evidence type="ECO:0000313" key="2">
    <source>
        <dbReference type="Proteomes" id="UP001153269"/>
    </source>
</evidence>
<gene>
    <name evidence="1" type="ORF">PLEPLA_LOCUS39115</name>
</gene>
<comment type="caution">
    <text evidence="1">The sequence shown here is derived from an EMBL/GenBank/DDBJ whole genome shotgun (WGS) entry which is preliminary data.</text>
</comment>
<dbReference type="EMBL" id="CADEAL010004088">
    <property type="protein sequence ID" value="CAB1451421.1"/>
    <property type="molecule type" value="Genomic_DNA"/>
</dbReference>
<reference evidence="1" key="1">
    <citation type="submission" date="2020-03" db="EMBL/GenBank/DDBJ databases">
        <authorList>
            <person name="Weist P."/>
        </authorList>
    </citation>
    <scope>NUCLEOTIDE SEQUENCE</scope>
</reference>
<dbReference type="Proteomes" id="UP001153269">
    <property type="component" value="Unassembled WGS sequence"/>
</dbReference>